<feature type="transmembrane region" description="Helical" evidence="1">
    <location>
        <begin position="15"/>
        <end position="36"/>
    </location>
</feature>
<dbReference type="InterPro" id="IPR025746">
    <property type="entry name" value="PilX_N_dom"/>
</dbReference>
<evidence type="ECO:0000313" key="4">
    <source>
        <dbReference type="EMBL" id="MBK8524726.1"/>
    </source>
</evidence>
<dbReference type="AlphaFoldDB" id="A0A9D7PQQ5"/>
<evidence type="ECO:0000313" key="5">
    <source>
        <dbReference type="Proteomes" id="UP000886689"/>
    </source>
</evidence>
<evidence type="ECO:0000259" key="3">
    <source>
        <dbReference type="Pfam" id="PF14341"/>
    </source>
</evidence>
<protein>
    <recommendedName>
        <fullName evidence="6">Pilus assembly protein PilX</fullName>
    </recommendedName>
</protein>
<reference evidence="4" key="1">
    <citation type="submission" date="2020-10" db="EMBL/GenBank/DDBJ databases">
        <title>Connecting structure to function with the recovery of over 1000 high-quality activated sludge metagenome-assembled genomes encoding full-length rRNA genes using long-read sequencing.</title>
        <authorList>
            <person name="Singleton C.M."/>
            <person name="Petriglieri F."/>
            <person name="Kristensen J.M."/>
            <person name="Kirkegaard R.H."/>
            <person name="Michaelsen T.Y."/>
            <person name="Andersen M.H."/>
            <person name="Karst S.M."/>
            <person name="Dueholm M.S."/>
            <person name="Nielsen P.H."/>
            <person name="Albertsen M."/>
        </authorList>
    </citation>
    <scope>NUCLEOTIDE SEQUENCE</scope>
    <source>
        <strain evidence="4">Hirt_18-Q3-R61-65_BATAC.395</strain>
    </source>
</reference>
<dbReference type="Pfam" id="PF14341">
    <property type="entry name" value="PilX_N"/>
    <property type="match status" value="1"/>
</dbReference>
<name>A0A9D7PQQ5_9PROT</name>
<feature type="domain" description="Type 4 fimbrial biogenesis protein PilX N-terminal" evidence="3">
    <location>
        <begin position="16"/>
        <end position="65"/>
    </location>
</feature>
<comment type="caution">
    <text evidence="4">The sequence shown here is derived from an EMBL/GenBank/DDBJ whole genome shotgun (WGS) entry which is preliminary data.</text>
</comment>
<dbReference type="Proteomes" id="UP000886689">
    <property type="component" value="Unassembled WGS sequence"/>
</dbReference>
<evidence type="ECO:0000259" key="2">
    <source>
        <dbReference type="Pfam" id="PF13681"/>
    </source>
</evidence>
<sequence>MKNLSVARPFRRREGGVVLVTAVMFLVVLTLLVISMMRTSILEERMAGYSRDWNIAFQAAESALRAAEREVRDGINIVGQTGFVYGCSTSSTPGGRGPGLCLPNLCTETNSTNTDFDCWPIWKDLMKHPQTSKRDAGWVDGTSASPRTRPYNYTDSLKTIPDVAAQPRYIIEVLTVPEAASLKPGSGAPSQKFLYRVTAVGFGKSANTRVTLQGNYRQY</sequence>
<keyword evidence="1" id="KW-1133">Transmembrane helix</keyword>
<proteinExistence type="predicted"/>
<gene>
    <name evidence="4" type="ORF">IPL58_11910</name>
</gene>
<dbReference type="InterPro" id="IPR025205">
    <property type="entry name" value="PilX/PilW_C"/>
</dbReference>
<organism evidence="4 5">
    <name type="scientific">Candidatus Proximibacter danicus</name>
    <dbReference type="NCBI Taxonomy" id="2954365"/>
    <lineage>
        <taxon>Bacteria</taxon>
        <taxon>Pseudomonadati</taxon>
        <taxon>Pseudomonadota</taxon>
        <taxon>Betaproteobacteria</taxon>
        <taxon>Candidatus Proximibacter</taxon>
    </lineage>
</organism>
<feature type="domain" description="PilX/PilW C-terminal" evidence="2">
    <location>
        <begin position="110"/>
        <end position="217"/>
    </location>
</feature>
<keyword evidence="1" id="KW-0812">Transmembrane</keyword>
<keyword evidence="1" id="KW-0472">Membrane</keyword>
<dbReference type="EMBL" id="JADJUC010000013">
    <property type="protein sequence ID" value="MBK8524726.1"/>
    <property type="molecule type" value="Genomic_DNA"/>
</dbReference>
<evidence type="ECO:0008006" key="6">
    <source>
        <dbReference type="Google" id="ProtNLM"/>
    </source>
</evidence>
<dbReference type="Pfam" id="PF13681">
    <property type="entry name" value="PilX"/>
    <property type="match status" value="1"/>
</dbReference>
<accession>A0A9D7PQQ5</accession>
<evidence type="ECO:0000256" key="1">
    <source>
        <dbReference type="SAM" id="Phobius"/>
    </source>
</evidence>